<reference evidence="1 2" key="1">
    <citation type="submission" date="2023-05" db="EMBL/GenBank/DDBJ databases">
        <title>B98-5 Cell Line De Novo Hybrid Assembly: An Optical Mapping Approach.</title>
        <authorList>
            <person name="Kananen K."/>
            <person name="Auerbach J.A."/>
            <person name="Kautto E."/>
            <person name="Blachly J.S."/>
        </authorList>
    </citation>
    <scope>NUCLEOTIDE SEQUENCE [LARGE SCALE GENOMIC DNA]</scope>
    <source>
        <strain evidence="1">B95-8</strain>
        <tissue evidence="1">Cell line</tissue>
    </source>
</reference>
<name>A0ABQ9VJW2_SAGOE</name>
<gene>
    <name evidence="1" type="ORF">P7K49_014028</name>
</gene>
<organism evidence="1 2">
    <name type="scientific">Saguinus oedipus</name>
    <name type="common">Cotton-top tamarin</name>
    <name type="synonym">Oedipomidas oedipus</name>
    <dbReference type="NCBI Taxonomy" id="9490"/>
    <lineage>
        <taxon>Eukaryota</taxon>
        <taxon>Metazoa</taxon>
        <taxon>Chordata</taxon>
        <taxon>Craniata</taxon>
        <taxon>Vertebrata</taxon>
        <taxon>Euteleostomi</taxon>
        <taxon>Mammalia</taxon>
        <taxon>Eutheria</taxon>
        <taxon>Euarchontoglires</taxon>
        <taxon>Primates</taxon>
        <taxon>Haplorrhini</taxon>
        <taxon>Platyrrhini</taxon>
        <taxon>Cebidae</taxon>
        <taxon>Callitrichinae</taxon>
        <taxon>Saguinus</taxon>
    </lineage>
</organism>
<sequence>MVPHAKENGPAAARSMLVKRPAPYTPDWFTFPKALCEIPQQHQCADCPVEVLEDLILEDNEDDEIPRDVVRCISIVWKRNVFFWGLWDIKRVSFLTAIVNQT</sequence>
<protein>
    <submittedName>
        <fullName evidence="1">Uncharacterized protein</fullName>
    </submittedName>
</protein>
<dbReference type="EMBL" id="JASSZA010000006">
    <property type="protein sequence ID" value="KAK2108863.1"/>
    <property type="molecule type" value="Genomic_DNA"/>
</dbReference>
<accession>A0ABQ9VJW2</accession>
<dbReference type="Proteomes" id="UP001266305">
    <property type="component" value="Unassembled WGS sequence"/>
</dbReference>
<comment type="caution">
    <text evidence="1">The sequence shown here is derived from an EMBL/GenBank/DDBJ whole genome shotgun (WGS) entry which is preliminary data.</text>
</comment>
<keyword evidence="2" id="KW-1185">Reference proteome</keyword>
<evidence type="ECO:0000313" key="1">
    <source>
        <dbReference type="EMBL" id="KAK2108863.1"/>
    </source>
</evidence>
<proteinExistence type="predicted"/>
<evidence type="ECO:0000313" key="2">
    <source>
        <dbReference type="Proteomes" id="UP001266305"/>
    </source>
</evidence>